<comment type="caution">
    <text evidence="1">The sequence shown here is derived from an EMBL/GenBank/DDBJ whole genome shotgun (WGS) entry which is preliminary data.</text>
</comment>
<dbReference type="EMBL" id="JAGDFL010000006">
    <property type="protein sequence ID" value="KAG7401900.1"/>
    <property type="molecule type" value="Genomic_DNA"/>
</dbReference>
<sequence length="122" mass="14171">MSTLSKRYARQFRTEPLLFNLVPNVSAVSSTVNVPSRLQDHQAVYGHAELLFKLPVPKEELVQSEGFLRDRFLEDQHRAPIILNGFQRIEIVRVWVEDVDDILRVFYDLHEWLAVVQRSVGA</sequence>
<evidence type="ECO:0000313" key="2">
    <source>
        <dbReference type="Proteomes" id="UP000693981"/>
    </source>
</evidence>
<organism evidence="1 2">
    <name type="scientific">Phytophthora boehmeriae</name>
    <dbReference type="NCBI Taxonomy" id="109152"/>
    <lineage>
        <taxon>Eukaryota</taxon>
        <taxon>Sar</taxon>
        <taxon>Stramenopiles</taxon>
        <taxon>Oomycota</taxon>
        <taxon>Peronosporomycetes</taxon>
        <taxon>Peronosporales</taxon>
        <taxon>Peronosporaceae</taxon>
        <taxon>Phytophthora</taxon>
    </lineage>
</organism>
<dbReference type="AlphaFoldDB" id="A0A8T1XEZ3"/>
<keyword evidence="2" id="KW-1185">Reference proteome</keyword>
<gene>
    <name evidence="1" type="ORF">PHYBOEH_009480</name>
</gene>
<name>A0A8T1XEZ3_9STRA</name>
<dbReference type="Proteomes" id="UP000693981">
    <property type="component" value="Unassembled WGS sequence"/>
</dbReference>
<reference evidence="1" key="1">
    <citation type="submission" date="2021-02" db="EMBL/GenBank/DDBJ databases">
        <authorList>
            <person name="Palmer J.M."/>
        </authorList>
    </citation>
    <scope>NUCLEOTIDE SEQUENCE</scope>
    <source>
        <strain evidence="1">SCRP23</strain>
    </source>
</reference>
<proteinExistence type="predicted"/>
<evidence type="ECO:0000313" key="1">
    <source>
        <dbReference type="EMBL" id="KAG7401900.1"/>
    </source>
</evidence>
<accession>A0A8T1XEZ3</accession>
<protein>
    <submittedName>
        <fullName evidence="1">Uncharacterized protein</fullName>
    </submittedName>
</protein>